<evidence type="ECO:0000313" key="8">
    <source>
        <dbReference type="Proteomes" id="UP000800094"/>
    </source>
</evidence>
<dbReference type="Gene3D" id="3.30.160.60">
    <property type="entry name" value="Classic Zinc Finger"/>
    <property type="match status" value="3"/>
</dbReference>
<dbReference type="Pfam" id="PF12171">
    <property type="entry name" value="zf-C2H2_jaz"/>
    <property type="match status" value="1"/>
</dbReference>
<dbReference type="Proteomes" id="UP000800094">
    <property type="component" value="Unassembled WGS sequence"/>
</dbReference>
<dbReference type="InterPro" id="IPR036236">
    <property type="entry name" value="Znf_C2H2_sf"/>
</dbReference>
<keyword evidence="1" id="KW-0479">Metal-binding</keyword>
<feature type="domain" description="C2H2-type" evidence="6">
    <location>
        <begin position="190"/>
        <end position="214"/>
    </location>
</feature>
<dbReference type="RefSeq" id="XP_033679232.1">
    <property type="nucleotide sequence ID" value="XM_033824110.1"/>
</dbReference>
<gene>
    <name evidence="7" type="ORF">BU26DRAFT_435137</name>
</gene>
<evidence type="ECO:0000256" key="2">
    <source>
        <dbReference type="ARBA" id="ARBA00022737"/>
    </source>
</evidence>
<evidence type="ECO:0000259" key="6">
    <source>
        <dbReference type="PROSITE" id="PS50157"/>
    </source>
</evidence>
<sequence>MADCESCSRTFVNWHAARQHMNAVGHWACETCSYEFWTQEDAEDHMDDLGHRRPRFECEACDYAFDTSQEARRHMDALNHWRVNWCDSCERGFQNENNLRIHLNSNIHRGSNITCPFCKRCFTTATGVAHHLETGSCPNARAVDRDTILNAVRRRDPHHLITKKLLTYPSSTSSSIEATAALYNEYRGCYECYLCHKGFGSLSGLNQHVRSPVHKQNAYHCPGRACGREFKALAGLFNHLESETCGAVRFEAMQRNVGSFLSGRKMIRFT</sequence>
<dbReference type="InterPro" id="IPR022755">
    <property type="entry name" value="Znf_C2H2_jaz"/>
</dbReference>
<dbReference type="OrthoDB" id="6077919at2759"/>
<organism evidence="7 8">
    <name type="scientific">Trematosphaeria pertusa</name>
    <dbReference type="NCBI Taxonomy" id="390896"/>
    <lineage>
        <taxon>Eukaryota</taxon>
        <taxon>Fungi</taxon>
        <taxon>Dikarya</taxon>
        <taxon>Ascomycota</taxon>
        <taxon>Pezizomycotina</taxon>
        <taxon>Dothideomycetes</taxon>
        <taxon>Pleosporomycetidae</taxon>
        <taxon>Pleosporales</taxon>
        <taxon>Massarineae</taxon>
        <taxon>Trematosphaeriaceae</taxon>
        <taxon>Trematosphaeria</taxon>
    </lineage>
</organism>
<feature type="domain" description="C2H2-type" evidence="6">
    <location>
        <begin position="56"/>
        <end position="80"/>
    </location>
</feature>
<dbReference type="PROSITE" id="PS50157">
    <property type="entry name" value="ZINC_FINGER_C2H2_2"/>
    <property type="match status" value="3"/>
</dbReference>
<dbReference type="SUPFAM" id="SSF57667">
    <property type="entry name" value="beta-beta-alpha zinc fingers"/>
    <property type="match status" value="2"/>
</dbReference>
<reference evidence="7" key="1">
    <citation type="journal article" date="2020" name="Stud. Mycol.">
        <title>101 Dothideomycetes genomes: a test case for predicting lifestyles and emergence of pathogens.</title>
        <authorList>
            <person name="Haridas S."/>
            <person name="Albert R."/>
            <person name="Binder M."/>
            <person name="Bloem J."/>
            <person name="Labutti K."/>
            <person name="Salamov A."/>
            <person name="Andreopoulos B."/>
            <person name="Baker S."/>
            <person name="Barry K."/>
            <person name="Bills G."/>
            <person name="Bluhm B."/>
            <person name="Cannon C."/>
            <person name="Castanera R."/>
            <person name="Culley D."/>
            <person name="Daum C."/>
            <person name="Ezra D."/>
            <person name="Gonzalez J."/>
            <person name="Henrissat B."/>
            <person name="Kuo A."/>
            <person name="Liang C."/>
            <person name="Lipzen A."/>
            <person name="Lutzoni F."/>
            <person name="Magnuson J."/>
            <person name="Mondo S."/>
            <person name="Nolan M."/>
            <person name="Ohm R."/>
            <person name="Pangilinan J."/>
            <person name="Park H.-J."/>
            <person name="Ramirez L."/>
            <person name="Alfaro M."/>
            <person name="Sun H."/>
            <person name="Tritt A."/>
            <person name="Yoshinaga Y."/>
            <person name="Zwiers L.-H."/>
            <person name="Turgeon B."/>
            <person name="Goodwin S."/>
            <person name="Spatafora J."/>
            <person name="Crous P."/>
            <person name="Grigoriev I."/>
        </authorList>
    </citation>
    <scope>NUCLEOTIDE SEQUENCE</scope>
    <source>
        <strain evidence="7">CBS 122368</strain>
    </source>
</reference>
<keyword evidence="3 5" id="KW-0863">Zinc-finger</keyword>
<evidence type="ECO:0000313" key="7">
    <source>
        <dbReference type="EMBL" id="KAF2244228.1"/>
    </source>
</evidence>
<dbReference type="PANTHER" id="PTHR24409">
    <property type="entry name" value="ZINC FINGER PROTEIN 142"/>
    <property type="match status" value="1"/>
</dbReference>
<name>A0A6A6I2L5_9PLEO</name>
<dbReference type="GO" id="GO:0000977">
    <property type="term" value="F:RNA polymerase II transcription regulatory region sequence-specific DNA binding"/>
    <property type="evidence" value="ECO:0007669"/>
    <property type="project" value="TreeGrafter"/>
</dbReference>
<protein>
    <recommendedName>
        <fullName evidence="6">C2H2-type domain-containing protein</fullName>
    </recommendedName>
</protein>
<keyword evidence="8" id="KW-1185">Reference proteome</keyword>
<dbReference type="EMBL" id="ML987203">
    <property type="protein sequence ID" value="KAF2244228.1"/>
    <property type="molecule type" value="Genomic_DNA"/>
</dbReference>
<accession>A0A6A6I2L5</accession>
<dbReference type="GeneID" id="54577440"/>
<keyword evidence="2" id="KW-0677">Repeat</keyword>
<proteinExistence type="predicted"/>
<evidence type="ECO:0000256" key="4">
    <source>
        <dbReference type="ARBA" id="ARBA00022833"/>
    </source>
</evidence>
<dbReference type="InterPro" id="IPR013087">
    <property type="entry name" value="Znf_C2H2_type"/>
</dbReference>
<dbReference type="AlphaFoldDB" id="A0A6A6I2L5"/>
<dbReference type="Pfam" id="PF12874">
    <property type="entry name" value="zf-met"/>
    <property type="match status" value="1"/>
</dbReference>
<evidence type="ECO:0000256" key="5">
    <source>
        <dbReference type="PROSITE-ProRule" id="PRU00042"/>
    </source>
</evidence>
<evidence type="ECO:0000256" key="3">
    <source>
        <dbReference type="ARBA" id="ARBA00022771"/>
    </source>
</evidence>
<dbReference type="PROSITE" id="PS00028">
    <property type="entry name" value="ZINC_FINGER_C2H2_1"/>
    <property type="match status" value="4"/>
</dbReference>
<dbReference type="PANTHER" id="PTHR24409:SF295">
    <property type="entry name" value="AZ2-RELATED"/>
    <property type="match status" value="1"/>
</dbReference>
<feature type="domain" description="C2H2-type" evidence="6">
    <location>
        <begin position="84"/>
        <end position="113"/>
    </location>
</feature>
<dbReference type="GO" id="GO:0000981">
    <property type="term" value="F:DNA-binding transcription factor activity, RNA polymerase II-specific"/>
    <property type="evidence" value="ECO:0007669"/>
    <property type="project" value="TreeGrafter"/>
</dbReference>
<dbReference type="GO" id="GO:0008270">
    <property type="term" value="F:zinc ion binding"/>
    <property type="evidence" value="ECO:0007669"/>
    <property type="project" value="UniProtKB-KW"/>
</dbReference>
<dbReference type="GO" id="GO:0005634">
    <property type="term" value="C:nucleus"/>
    <property type="evidence" value="ECO:0007669"/>
    <property type="project" value="TreeGrafter"/>
</dbReference>
<evidence type="ECO:0000256" key="1">
    <source>
        <dbReference type="ARBA" id="ARBA00022723"/>
    </source>
</evidence>
<keyword evidence="4" id="KW-0862">Zinc</keyword>
<dbReference type="SMART" id="SM00355">
    <property type="entry name" value="ZnF_C2H2"/>
    <property type="match status" value="7"/>
</dbReference>